<dbReference type="EMBL" id="GL945515">
    <property type="protein sequence ID" value="EGN92079.1"/>
    <property type="molecule type" value="Genomic_DNA"/>
</dbReference>
<evidence type="ECO:0000256" key="1">
    <source>
        <dbReference type="SAM" id="MobiDB-lite"/>
    </source>
</evidence>
<feature type="region of interest" description="Disordered" evidence="1">
    <location>
        <begin position="25"/>
        <end position="75"/>
    </location>
</feature>
<organism evidence="3">
    <name type="scientific">Serpula lacrymans var. lacrymans (strain S7.3)</name>
    <name type="common">Dry rot fungus</name>
    <dbReference type="NCBI Taxonomy" id="936435"/>
    <lineage>
        <taxon>Eukaryota</taxon>
        <taxon>Fungi</taxon>
        <taxon>Dikarya</taxon>
        <taxon>Basidiomycota</taxon>
        <taxon>Agaricomycotina</taxon>
        <taxon>Agaricomycetes</taxon>
        <taxon>Agaricomycetidae</taxon>
        <taxon>Boletales</taxon>
        <taxon>Coniophorineae</taxon>
        <taxon>Serpulaceae</taxon>
        <taxon>Serpula</taxon>
    </lineage>
</organism>
<sequence>MPDPEDEFEDIVEVRNRAGSTKRKVAINKELDTRDSSNEENKKGEQFLKPANASKLSLPLKSKGTYSGSSYANVRKKKAKLQKAAAVEVLKGSSSSEDFSSDSEEK</sequence>
<gene>
    <name evidence="2" type="ORF">SERLA73DRAFT_79878</name>
</gene>
<dbReference type="InParanoid" id="F8QHX0"/>
<protein>
    <submittedName>
        <fullName evidence="2">Uncharacterized protein</fullName>
    </submittedName>
</protein>
<evidence type="ECO:0000313" key="2">
    <source>
        <dbReference type="EMBL" id="EGN92079.1"/>
    </source>
</evidence>
<keyword evidence="3" id="KW-1185">Reference proteome</keyword>
<proteinExistence type="predicted"/>
<feature type="compositionally biased region" description="Basic and acidic residues" evidence="1">
    <location>
        <begin position="27"/>
        <end position="46"/>
    </location>
</feature>
<dbReference type="AlphaFoldDB" id="F8QHX0"/>
<accession>F8QHX0</accession>
<reference evidence="3" key="1">
    <citation type="journal article" date="2011" name="Science">
        <title>The plant cell wall-decomposing machinery underlies the functional diversity of forest fungi.</title>
        <authorList>
            <person name="Eastwood D.C."/>
            <person name="Floudas D."/>
            <person name="Binder M."/>
            <person name="Majcherczyk A."/>
            <person name="Schneider P."/>
            <person name="Aerts A."/>
            <person name="Asiegbu F.O."/>
            <person name="Baker S.E."/>
            <person name="Barry K."/>
            <person name="Bendiksby M."/>
            <person name="Blumentritt M."/>
            <person name="Coutinho P.M."/>
            <person name="Cullen D."/>
            <person name="de Vries R.P."/>
            <person name="Gathman A."/>
            <person name="Goodell B."/>
            <person name="Henrissat B."/>
            <person name="Ihrmark K."/>
            <person name="Kauserud H."/>
            <person name="Kohler A."/>
            <person name="LaButti K."/>
            <person name="Lapidus A."/>
            <person name="Lavin J.L."/>
            <person name="Lee Y.-H."/>
            <person name="Lindquist E."/>
            <person name="Lilly W."/>
            <person name="Lucas S."/>
            <person name="Morin E."/>
            <person name="Murat C."/>
            <person name="Oguiza J.A."/>
            <person name="Park J."/>
            <person name="Pisabarro A.G."/>
            <person name="Riley R."/>
            <person name="Rosling A."/>
            <person name="Salamov A."/>
            <person name="Schmidt O."/>
            <person name="Schmutz J."/>
            <person name="Skrede I."/>
            <person name="Stenlid J."/>
            <person name="Wiebenga A."/>
            <person name="Xie X."/>
            <person name="Kuees U."/>
            <person name="Hibbett D.S."/>
            <person name="Hoffmeister D."/>
            <person name="Hoegberg N."/>
            <person name="Martin F."/>
            <person name="Grigoriev I.V."/>
            <person name="Watkinson S.C."/>
        </authorList>
    </citation>
    <scope>NUCLEOTIDE SEQUENCE [LARGE SCALE GENOMIC DNA]</scope>
    <source>
        <strain evidence="3">strain S7.3</strain>
    </source>
</reference>
<name>F8QHX0_SERL3</name>
<dbReference type="HOGENOM" id="CLU_2224804_0_0_1"/>
<dbReference type="Proteomes" id="UP000008063">
    <property type="component" value="Unassembled WGS sequence"/>
</dbReference>
<evidence type="ECO:0000313" key="3">
    <source>
        <dbReference type="Proteomes" id="UP000008063"/>
    </source>
</evidence>